<proteinExistence type="predicted"/>
<dbReference type="InterPro" id="IPR002110">
    <property type="entry name" value="Ankyrin_rpt"/>
</dbReference>
<dbReference type="Pfam" id="PF09372">
    <property type="entry name" value="PRANC"/>
    <property type="match status" value="1"/>
</dbReference>
<gene>
    <name evidence="5" type="primary">ank9</name>
    <name evidence="5" type="ORF">KATO_01147</name>
</gene>
<name>A0A2U3R334_ORITS</name>
<evidence type="ECO:0000259" key="4">
    <source>
        <dbReference type="Pfam" id="PF09372"/>
    </source>
</evidence>
<dbReference type="EMBL" id="LS398550">
    <property type="protein sequence ID" value="SPR07635.1"/>
    <property type="molecule type" value="Genomic_DNA"/>
</dbReference>
<dbReference type="SMART" id="SM00248">
    <property type="entry name" value="ANK"/>
    <property type="match status" value="7"/>
</dbReference>
<evidence type="ECO:0000256" key="1">
    <source>
        <dbReference type="ARBA" id="ARBA00022737"/>
    </source>
</evidence>
<dbReference type="Pfam" id="PF00023">
    <property type="entry name" value="Ank"/>
    <property type="match status" value="1"/>
</dbReference>
<evidence type="ECO:0000313" key="5">
    <source>
        <dbReference type="EMBL" id="SPR07635.1"/>
    </source>
</evidence>
<dbReference type="PRINTS" id="PR01415">
    <property type="entry name" value="ANKYRIN"/>
</dbReference>
<feature type="domain" description="PRANC" evidence="4">
    <location>
        <begin position="328"/>
        <end position="428"/>
    </location>
</feature>
<sequence>MMHNTPLYADANIRSFEDIKHKINEQNINSCYGLVGNTILHIAVKYGHIEIIKYLLTIPGININAQQSKATLYSPLDLAAITHNYKIVALLTHHKADANKRNLLGETPLHTAVTNDVEYNEYNAKIIKCLLKHGADPNIQDIYGQTALHSAVIKNNKIATYLLTSTPRVNMNIEDDNHHIPLYYAIRGGNTIILKILLDYYHNINVPCINYDSNNHTMLHIAAIFGKTDIADILLDNGADINSKNSSNNTALSLAINKWNKQPDEYQPIIKLFISHIIQLKHFDKNITLEALEEHNNLINNYPELKQYKQAYEQEIQLMKGIKLDNSSESLFDVLKDKNRLAESINNSELVDKYNQFRLLQKYINKCIKEATARDEYIKNASDAQIIENLHKYLDNTSTTSQVFWNKLPQELKQEVLWKLSNAELKTLQPTNDKEVLKELSNAELKTLQPTPQPTYDEVGAEAELSEAYAIYEAELSAYAARYEDE</sequence>
<dbReference type="InterPro" id="IPR018272">
    <property type="entry name" value="PRANC_domain"/>
</dbReference>
<evidence type="ECO:0000313" key="6">
    <source>
        <dbReference type="Proteomes" id="UP000244992"/>
    </source>
</evidence>
<accession>A0A2U3R334</accession>
<dbReference type="SUPFAM" id="SSF48403">
    <property type="entry name" value="Ankyrin repeat"/>
    <property type="match status" value="1"/>
</dbReference>
<organism evidence="5 6">
    <name type="scientific">Orientia tsutsugamushi</name>
    <name type="common">Rickettsia tsutsugamushi</name>
    <dbReference type="NCBI Taxonomy" id="784"/>
    <lineage>
        <taxon>Bacteria</taxon>
        <taxon>Pseudomonadati</taxon>
        <taxon>Pseudomonadota</taxon>
        <taxon>Alphaproteobacteria</taxon>
        <taxon>Rickettsiales</taxon>
        <taxon>Rickettsiaceae</taxon>
        <taxon>Rickettsieae</taxon>
        <taxon>Orientia</taxon>
    </lineage>
</organism>
<feature type="repeat" description="ANK" evidence="3">
    <location>
        <begin position="104"/>
        <end position="142"/>
    </location>
</feature>
<dbReference type="InterPro" id="IPR036770">
    <property type="entry name" value="Ankyrin_rpt-contain_sf"/>
</dbReference>
<dbReference type="Proteomes" id="UP000244992">
    <property type="component" value="Chromosome I"/>
</dbReference>
<dbReference type="Gene3D" id="1.25.40.20">
    <property type="entry name" value="Ankyrin repeat-containing domain"/>
    <property type="match status" value="3"/>
</dbReference>
<dbReference type="Pfam" id="PF12796">
    <property type="entry name" value="Ank_2"/>
    <property type="match status" value="2"/>
</dbReference>
<reference evidence="6" key="1">
    <citation type="submission" date="2018-03" db="EMBL/GenBank/DDBJ databases">
        <authorList>
            <person name="Batty M. E."/>
            <person name="Batty M E."/>
        </authorList>
    </citation>
    <scope>NUCLEOTIDE SEQUENCE [LARGE SCALE GENOMIC DNA]</scope>
</reference>
<dbReference type="PROSITE" id="PS50297">
    <property type="entry name" value="ANK_REP_REGION"/>
    <property type="match status" value="3"/>
</dbReference>
<evidence type="ECO:0000256" key="3">
    <source>
        <dbReference type="PROSITE-ProRule" id="PRU00023"/>
    </source>
</evidence>
<dbReference type="RefSeq" id="WP_080943607.1">
    <property type="nucleotide sequence ID" value="NZ_LS398550.1"/>
</dbReference>
<keyword evidence="1" id="KW-0677">Repeat</keyword>
<dbReference type="PANTHER" id="PTHR24126">
    <property type="entry name" value="ANKYRIN REPEAT, PH AND SEC7 DOMAIN CONTAINING PROTEIN SECG-RELATED"/>
    <property type="match status" value="1"/>
</dbReference>
<feature type="repeat" description="ANK" evidence="3">
    <location>
        <begin position="214"/>
        <end position="246"/>
    </location>
</feature>
<evidence type="ECO:0000256" key="2">
    <source>
        <dbReference type="ARBA" id="ARBA00023043"/>
    </source>
</evidence>
<dbReference type="PROSITE" id="PS50088">
    <property type="entry name" value="ANK_REPEAT"/>
    <property type="match status" value="3"/>
</dbReference>
<feature type="repeat" description="ANK" evidence="3">
    <location>
        <begin position="35"/>
        <end position="68"/>
    </location>
</feature>
<dbReference type="AlphaFoldDB" id="A0A2U3R334"/>
<keyword evidence="2 3" id="KW-0040">ANK repeat</keyword>
<protein>
    <submittedName>
        <fullName evidence="5">Ankyrin repeat-containing protein 09</fullName>
    </submittedName>
</protein>